<keyword evidence="2 4" id="KW-0694">RNA-binding</keyword>
<dbReference type="Pfam" id="PF00076">
    <property type="entry name" value="RRM_1"/>
    <property type="match status" value="1"/>
</dbReference>
<dbReference type="PROSITE" id="PS50102">
    <property type="entry name" value="RRM"/>
    <property type="match status" value="2"/>
</dbReference>
<evidence type="ECO:0000313" key="7">
    <source>
        <dbReference type="EMBL" id="WFD03392.1"/>
    </source>
</evidence>
<dbReference type="SUPFAM" id="SSF54928">
    <property type="entry name" value="RNA-binding domain, RBD"/>
    <property type="match status" value="3"/>
</dbReference>
<proteinExistence type="predicted"/>
<protein>
    <recommendedName>
        <fullName evidence="6">RRM domain-containing protein</fullName>
    </recommendedName>
</protein>
<keyword evidence="1" id="KW-0507">mRNA processing</keyword>
<dbReference type="GO" id="GO:0006397">
    <property type="term" value="P:mRNA processing"/>
    <property type="evidence" value="ECO:0007669"/>
    <property type="project" value="UniProtKB-KW"/>
</dbReference>
<keyword evidence="8" id="KW-1185">Reference proteome</keyword>
<dbReference type="GO" id="GO:0008380">
    <property type="term" value="P:RNA splicing"/>
    <property type="evidence" value="ECO:0007669"/>
    <property type="project" value="UniProtKB-KW"/>
</dbReference>
<dbReference type="Gene3D" id="3.30.70.330">
    <property type="match status" value="3"/>
</dbReference>
<dbReference type="CDD" id="cd12232">
    <property type="entry name" value="RRM3_U2AF65"/>
    <property type="match status" value="1"/>
</dbReference>
<evidence type="ECO:0000256" key="1">
    <source>
        <dbReference type="ARBA" id="ARBA00022664"/>
    </source>
</evidence>
<gene>
    <name evidence="7" type="ORF">MOBT1_002081</name>
</gene>
<dbReference type="GO" id="GO:0003723">
    <property type="term" value="F:RNA binding"/>
    <property type="evidence" value="ECO:0007669"/>
    <property type="project" value="UniProtKB-UniRule"/>
</dbReference>
<keyword evidence="3" id="KW-0508">mRNA splicing</keyword>
<organism evidence="7 8">
    <name type="scientific">Malassezia obtusa</name>
    <dbReference type="NCBI Taxonomy" id="76774"/>
    <lineage>
        <taxon>Eukaryota</taxon>
        <taxon>Fungi</taxon>
        <taxon>Dikarya</taxon>
        <taxon>Basidiomycota</taxon>
        <taxon>Ustilaginomycotina</taxon>
        <taxon>Malasseziomycetes</taxon>
        <taxon>Malasseziales</taxon>
        <taxon>Malasseziaceae</taxon>
        <taxon>Malassezia</taxon>
    </lineage>
</organism>
<dbReference type="SMART" id="SM00360">
    <property type="entry name" value="RRM"/>
    <property type="match status" value="3"/>
</dbReference>
<evidence type="ECO:0000256" key="3">
    <source>
        <dbReference type="ARBA" id="ARBA00023187"/>
    </source>
</evidence>
<reference evidence="7" key="1">
    <citation type="submission" date="2023-03" db="EMBL/GenBank/DDBJ databases">
        <title>Mating type loci evolution in Malassezia.</title>
        <authorList>
            <person name="Coelho M.A."/>
        </authorList>
    </citation>
    <scope>NUCLEOTIDE SEQUENCE</scope>
    <source>
        <strain evidence="7">CBS 7876</strain>
    </source>
</reference>
<dbReference type="InterPro" id="IPR012677">
    <property type="entry name" value="Nucleotide-bd_a/b_plait_sf"/>
</dbReference>
<evidence type="ECO:0000259" key="6">
    <source>
        <dbReference type="PROSITE" id="PS50102"/>
    </source>
</evidence>
<dbReference type="InterPro" id="IPR000504">
    <property type="entry name" value="RRM_dom"/>
</dbReference>
<feature type="domain" description="RRM" evidence="6">
    <location>
        <begin position="153"/>
        <end position="236"/>
    </location>
</feature>
<feature type="compositionally biased region" description="Basic and acidic residues" evidence="5">
    <location>
        <begin position="21"/>
        <end position="57"/>
    </location>
</feature>
<dbReference type="InterPro" id="IPR035979">
    <property type="entry name" value="RBD_domain_sf"/>
</dbReference>
<name>A0AAF0ISB5_9BASI</name>
<accession>A0AAF0ISB5</accession>
<evidence type="ECO:0000256" key="2">
    <source>
        <dbReference type="ARBA" id="ARBA00022884"/>
    </source>
</evidence>
<dbReference type="Proteomes" id="UP001214603">
    <property type="component" value="Chromosome 4"/>
</dbReference>
<feature type="domain" description="RRM" evidence="6">
    <location>
        <begin position="259"/>
        <end position="336"/>
    </location>
</feature>
<dbReference type="AlphaFoldDB" id="A0AAF0ISB5"/>
<sequence length="487" mass="54384">MNGAPELEGWRARKRYAHDADLDGEKRYRRDLDSEMDAREAYRRRDEAPRRRDDYRGGRRGPRVSPPPPGTRRLSERVRVRTLWDICPKGFDETDPISAKATGYFGAPVNTSVVAVMAEGMDDPAPPGVLAASRLDPLAAQAVYNAKRHQKLRRVLVGNVSADMSEASLRDFVNHTMCDKKLVAGLGTEPCMHVELRPAEGTALLEFRHPDDATSAMFLDGQEYQRRALSFRRPDDYSGTDTSYATIKSLQTSVPDSPNKLYVGSIPTFLNAEQVTELLKAFGDLRHFDLLVDANGHSRGIAFCEFFDETMTQIAIEGLTGLVVGEQRLVCKRAVPEKDEREDVQETSDTPTRAMTMLNMVTPEELEDDQAYQDIVEDVREECVKYGTITDIRIPRPAATMQSDASRSWKRHAEAHPDAPLGKERTGVGRVYVQFASEAQCTAALRAIAGRQFDGRMVICAYIRDEAWPEDEDGPSAASQAVDRRQG</sequence>
<evidence type="ECO:0000313" key="8">
    <source>
        <dbReference type="Proteomes" id="UP001214603"/>
    </source>
</evidence>
<evidence type="ECO:0000256" key="5">
    <source>
        <dbReference type="SAM" id="MobiDB-lite"/>
    </source>
</evidence>
<dbReference type="EMBL" id="CP119937">
    <property type="protein sequence ID" value="WFD03392.1"/>
    <property type="molecule type" value="Genomic_DNA"/>
</dbReference>
<dbReference type="PANTHER" id="PTHR23139">
    <property type="entry name" value="RNA-BINDING PROTEIN"/>
    <property type="match status" value="1"/>
</dbReference>
<feature type="region of interest" description="Disordered" evidence="5">
    <location>
        <begin position="21"/>
        <end position="75"/>
    </location>
</feature>
<evidence type="ECO:0000256" key="4">
    <source>
        <dbReference type="PROSITE-ProRule" id="PRU00176"/>
    </source>
</evidence>